<dbReference type="Gene3D" id="2.60.40.10">
    <property type="entry name" value="Immunoglobulins"/>
    <property type="match status" value="1"/>
</dbReference>
<name>T1J904_STRMM</name>
<evidence type="ECO:0000313" key="4">
    <source>
        <dbReference type="EnsemblMetazoa" id="SMAR010194-PA"/>
    </source>
</evidence>
<keyword evidence="2" id="KW-0732">Signal</keyword>
<keyword evidence="5" id="KW-1185">Reference proteome</keyword>
<feature type="domain" description="Ig-like" evidence="3">
    <location>
        <begin position="22"/>
        <end position="103"/>
    </location>
</feature>
<feature type="transmembrane region" description="Helical" evidence="1">
    <location>
        <begin position="467"/>
        <end position="487"/>
    </location>
</feature>
<reference evidence="4" key="2">
    <citation type="submission" date="2015-02" db="UniProtKB">
        <authorList>
            <consortium name="EnsemblMetazoa"/>
        </authorList>
    </citation>
    <scope>IDENTIFICATION</scope>
</reference>
<evidence type="ECO:0000256" key="1">
    <source>
        <dbReference type="SAM" id="Phobius"/>
    </source>
</evidence>
<dbReference type="HOGENOM" id="CLU_517122_0_0_1"/>
<keyword evidence="1" id="KW-1133">Transmembrane helix</keyword>
<keyword evidence="1" id="KW-0472">Membrane</keyword>
<dbReference type="InterPro" id="IPR007110">
    <property type="entry name" value="Ig-like_dom"/>
</dbReference>
<feature type="chain" id="PRO_5004579388" description="Ig-like domain-containing protein" evidence="2">
    <location>
        <begin position="18"/>
        <end position="527"/>
    </location>
</feature>
<proteinExistence type="predicted"/>
<evidence type="ECO:0000259" key="3">
    <source>
        <dbReference type="PROSITE" id="PS50835"/>
    </source>
</evidence>
<feature type="signal peptide" evidence="2">
    <location>
        <begin position="1"/>
        <end position="17"/>
    </location>
</feature>
<dbReference type="SMART" id="SM00409">
    <property type="entry name" value="IG"/>
    <property type="match status" value="1"/>
</dbReference>
<dbReference type="InterPro" id="IPR003599">
    <property type="entry name" value="Ig_sub"/>
</dbReference>
<keyword evidence="1" id="KW-0812">Transmembrane</keyword>
<dbReference type="EMBL" id="JH431968">
    <property type="status" value="NOT_ANNOTATED_CDS"/>
    <property type="molecule type" value="Genomic_DNA"/>
</dbReference>
<dbReference type="EnsemblMetazoa" id="SMAR010194-RA">
    <property type="protein sequence ID" value="SMAR010194-PA"/>
    <property type="gene ID" value="SMAR010194"/>
</dbReference>
<dbReference type="eggNOG" id="KOG3510">
    <property type="taxonomic scope" value="Eukaryota"/>
</dbReference>
<sequence>MEMANLWLRMCIVVSFCSQTAPVLQNFNDEPSDILAIAGTNISLPCVIQEPGHVRWMRNGVCMRSAVPNFEENTHYEINSNTSYDFSLTIFNVTHRDIGIYQCITFGSGKKTVGSRPAVLLVFDINVLRPPPLGDDFLRYISMSDMQFRCTSVFTDKDFEEVAKYGNNPKTWLSATNNGYLNELLNDLSGMTFNCTIQDEILRNLPTISLILKVSYSNKLVLASAIGSRISEELVCIADDTRSKLAFSCFNLLTIDDEDKTAQLKIECDSKLPKVLTCTVKGAKHSYTFFLCAVPDNRCHFDSPIIVPTQDLYVFTNTSSSNPESIVWEKSTPSALATTETAVITTTRECCSTDKAQIVLQMEIDHENHNIPLEIVISVKNLKNMDQSARSNGIFQVTCFYWIWKDKVFTIFHEGIVIPNLCKVVTLQIKVTVSDKSVLETKPCHCILLNKPKGGHMLQQFSKIPNIYPIAGVICLSCVTMLTMIYIGRRLLELYDRTSKPRVCRQIELLTQGVRTEIARKMCTLAS</sequence>
<dbReference type="STRING" id="126957.T1J904"/>
<dbReference type="InterPro" id="IPR013783">
    <property type="entry name" value="Ig-like_fold"/>
</dbReference>
<dbReference type="InterPro" id="IPR036179">
    <property type="entry name" value="Ig-like_dom_sf"/>
</dbReference>
<accession>T1J904</accession>
<dbReference type="PROSITE" id="PS50835">
    <property type="entry name" value="IG_LIKE"/>
    <property type="match status" value="1"/>
</dbReference>
<dbReference type="SUPFAM" id="SSF48726">
    <property type="entry name" value="Immunoglobulin"/>
    <property type="match status" value="1"/>
</dbReference>
<dbReference type="Proteomes" id="UP000014500">
    <property type="component" value="Unassembled WGS sequence"/>
</dbReference>
<dbReference type="Pfam" id="PF13927">
    <property type="entry name" value="Ig_3"/>
    <property type="match status" value="1"/>
</dbReference>
<reference evidence="5" key="1">
    <citation type="submission" date="2011-05" db="EMBL/GenBank/DDBJ databases">
        <authorList>
            <person name="Richards S.R."/>
            <person name="Qu J."/>
            <person name="Jiang H."/>
            <person name="Jhangiani S.N."/>
            <person name="Agravi P."/>
            <person name="Goodspeed R."/>
            <person name="Gross S."/>
            <person name="Mandapat C."/>
            <person name="Jackson L."/>
            <person name="Mathew T."/>
            <person name="Pu L."/>
            <person name="Thornton R."/>
            <person name="Saada N."/>
            <person name="Wilczek-Boney K.B."/>
            <person name="Lee S."/>
            <person name="Kovar C."/>
            <person name="Wu Y."/>
            <person name="Scherer S.E."/>
            <person name="Worley K.C."/>
            <person name="Muzny D.M."/>
            <person name="Gibbs R."/>
        </authorList>
    </citation>
    <scope>NUCLEOTIDE SEQUENCE</scope>
    <source>
        <strain evidence="5">Brora</strain>
    </source>
</reference>
<evidence type="ECO:0000313" key="5">
    <source>
        <dbReference type="Proteomes" id="UP000014500"/>
    </source>
</evidence>
<evidence type="ECO:0000256" key="2">
    <source>
        <dbReference type="SAM" id="SignalP"/>
    </source>
</evidence>
<organism evidence="4 5">
    <name type="scientific">Strigamia maritima</name>
    <name type="common">European centipede</name>
    <name type="synonym">Geophilus maritimus</name>
    <dbReference type="NCBI Taxonomy" id="126957"/>
    <lineage>
        <taxon>Eukaryota</taxon>
        <taxon>Metazoa</taxon>
        <taxon>Ecdysozoa</taxon>
        <taxon>Arthropoda</taxon>
        <taxon>Myriapoda</taxon>
        <taxon>Chilopoda</taxon>
        <taxon>Pleurostigmophora</taxon>
        <taxon>Geophilomorpha</taxon>
        <taxon>Linotaeniidae</taxon>
        <taxon>Strigamia</taxon>
    </lineage>
</organism>
<dbReference type="AlphaFoldDB" id="T1J904"/>
<protein>
    <recommendedName>
        <fullName evidence="3">Ig-like domain-containing protein</fullName>
    </recommendedName>
</protein>